<reference evidence="1" key="1">
    <citation type="submission" date="2022-03" db="EMBL/GenBank/DDBJ databases">
        <title>The complete genome sequence of a Methyloterrigena soli.</title>
        <authorList>
            <person name="Zi Z."/>
        </authorList>
    </citation>
    <scope>NUCLEOTIDE SEQUENCE</scope>
    <source>
        <strain evidence="1">M48</strain>
    </source>
</reference>
<dbReference type="Pfam" id="PF04229">
    <property type="entry name" value="GrpB"/>
    <property type="match status" value="1"/>
</dbReference>
<dbReference type="InterPro" id="IPR007344">
    <property type="entry name" value="GrpB/CoaE"/>
</dbReference>
<dbReference type="Gene3D" id="3.30.460.10">
    <property type="entry name" value="Beta Polymerase, domain 2"/>
    <property type="match status" value="1"/>
</dbReference>
<dbReference type="PANTHER" id="PTHR34822:SF1">
    <property type="entry name" value="GRPB FAMILY PROTEIN"/>
    <property type="match status" value="1"/>
</dbReference>
<dbReference type="SUPFAM" id="SSF81301">
    <property type="entry name" value="Nucleotidyltransferase"/>
    <property type="match status" value="1"/>
</dbReference>
<proteinExistence type="predicted"/>
<dbReference type="InterPro" id="IPR043519">
    <property type="entry name" value="NT_sf"/>
</dbReference>
<comment type="caution">
    <text evidence="1">The sequence shown here is derived from an EMBL/GenBank/DDBJ whole genome shotgun (WGS) entry which is preliminary data.</text>
</comment>
<sequence length="170" mass="18747">MAEEVRIAPADPLAATRFATERELILPCFPTPPLAIEHFGSTAVPGLAAKPIIDIMVLVAELAEGMAARPTLEQVGYAYSSGPPERPRIVFIKGAPLRTHHLHIHADADEFRRHMIFRDHLRAHAEDRAAYEALKHDLAARFRTDRVAYADAKSDFIDAIVARVGGPARK</sequence>
<evidence type="ECO:0000313" key="1">
    <source>
        <dbReference type="EMBL" id="MCI0125235.1"/>
    </source>
</evidence>
<gene>
    <name evidence="1" type="ORF">ML536_00190</name>
</gene>
<evidence type="ECO:0000313" key="2">
    <source>
        <dbReference type="Proteomes" id="UP001156140"/>
    </source>
</evidence>
<organism evidence="1 2">
    <name type="scientific">Paradevosia shaoguanensis</name>
    <dbReference type="NCBI Taxonomy" id="1335043"/>
    <lineage>
        <taxon>Bacteria</taxon>
        <taxon>Pseudomonadati</taxon>
        <taxon>Pseudomonadota</taxon>
        <taxon>Alphaproteobacteria</taxon>
        <taxon>Hyphomicrobiales</taxon>
        <taxon>Devosiaceae</taxon>
        <taxon>Paradevosia</taxon>
    </lineage>
</organism>
<dbReference type="AlphaFoldDB" id="A0AA41QHZ3"/>
<dbReference type="EMBL" id="JALAZD010000001">
    <property type="protein sequence ID" value="MCI0125235.1"/>
    <property type="molecule type" value="Genomic_DNA"/>
</dbReference>
<name>A0AA41QHZ3_9HYPH</name>
<dbReference type="RefSeq" id="WP_281734534.1">
    <property type="nucleotide sequence ID" value="NZ_JAKETQ010000001.1"/>
</dbReference>
<protein>
    <submittedName>
        <fullName evidence="1">GrpB family protein</fullName>
    </submittedName>
</protein>
<keyword evidence="2" id="KW-1185">Reference proteome</keyword>
<accession>A0AA41QHZ3</accession>
<dbReference type="Proteomes" id="UP001156140">
    <property type="component" value="Unassembled WGS sequence"/>
</dbReference>
<dbReference type="PANTHER" id="PTHR34822">
    <property type="entry name" value="GRPB DOMAIN PROTEIN (AFU_ORTHOLOGUE AFUA_1G01530)"/>
    <property type="match status" value="1"/>
</dbReference>